<evidence type="ECO:0000256" key="5">
    <source>
        <dbReference type="ARBA" id="ARBA00023163"/>
    </source>
</evidence>
<gene>
    <name evidence="7" type="ORF">ACFO0J_07465</name>
</gene>
<keyword evidence="5" id="KW-0804">Transcription</keyword>
<dbReference type="Pfam" id="PF00155">
    <property type="entry name" value="Aminotran_1_2"/>
    <property type="match status" value="1"/>
</dbReference>
<dbReference type="InterPro" id="IPR051446">
    <property type="entry name" value="HTH_trans_reg/aminotransferase"/>
</dbReference>
<dbReference type="InterPro" id="IPR036388">
    <property type="entry name" value="WH-like_DNA-bd_sf"/>
</dbReference>
<keyword evidence="4" id="KW-0238">DNA-binding</keyword>
<dbReference type="PANTHER" id="PTHR46577:SF2">
    <property type="entry name" value="TRANSCRIPTIONAL REGULATORY PROTEIN"/>
    <property type="match status" value="1"/>
</dbReference>
<evidence type="ECO:0000313" key="7">
    <source>
        <dbReference type="EMBL" id="MFC4297876.1"/>
    </source>
</evidence>
<dbReference type="InterPro" id="IPR000524">
    <property type="entry name" value="Tscrpt_reg_HTH_GntR"/>
</dbReference>
<dbReference type="PANTHER" id="PTHR46577">
    <property type="entry name" value="HTH-TYPE TRANSCRIPTIONAL REGULATORY PROTEIN GABR"/>
    <property type="match status" value="1"/>
</dbReference>
<dbReference type="Pfam" id="PF00392">
    <property type="entry name" value="GntR"/>
    <property type="match status" value="1"/>
</dbReference>
<dbReference type="Gene3D" id="3.40.640.10">
    <property type="entry name" value="Type I PLP-dependent aspartate aminotransferase-like (Major domain)"/>
    <property type="match status" value="1"/>
</dbReference>
<dbReference type="InterPro" id="IPR036390">
    <property type="entry name" value="WH_DNA-bd_sf"/>
</dbReference>
<dbReference type="Proteomes" id="UP001595756">
    <property type="component" value="Unassembled WGS sequence"/>
</dbReference>
<sequence>MSRYLNLADTLGRRIEQGLYAAGSRLPSVRDLSAEYGVSLTTVQQAYRWLEMSGLLEARPRSGWYVPMTRSASALPRMGKPTLRPIDVSEWGQIQDLLDLEREEQPVQLGRGMPDVESPSLRPLQAALAREGRHAGIASLHYSDMQGVPALREQLSRLALDAGYQAAPDSLIVTSGCQEALSCAVRALCAPGDIVAIASPSYHGMMQILKETDVQAFEIPSDPVQGISLEALELALDRWPVKAILVIPNASNPLGYTMPEHRKRGLIRLAQRFDVPIIEDDIYGDLVYGWPRPHALKALDEDGRVLLCSSFSKTLAPGLRVGWIAPGRYFDKVLRMKYTGSGPTAPLPQIAVAEFLQKGHYPAHLRRMRRQYQRQRDVMTEWVRRAFPEGTRISHPQGGFTLWIELPESFDTHALDPMLRKNGILIAHGDIFSAAGKYRNCMRLSHAAVFTPRTEWAIRAMGAAIGELLDAPLSGPRHAETQTSAS</sequence>
<reference evidence="8" key="1">
    <citation type="journal article" date="2019" name="Int. J. Syst. Evol. Microbiol.">
        <title>The Global Catalogue of Microorganisms (GCM) 10K type strain sequencing project: providing services to taxonomists for standard genome sequencing and annotation.</title>
        <authorList>
            <consortium name="The Broad Institute Genomics Platform"/>
            <consortium name="The Broad Institute Genome Sequencing Center for Infectious Disease"/>
            <person name="Wu L."/>
            <person name="Ma J."/>
        </authorList>
    </citation>
    <scope>NUCLEOTIDE SEQUENCE [LARGE SCALE GENOMIC DNA]</scope>
    <source>
        <strain evidence="8">CGMCC 1.19029</strain>
    </source>
</reference>
<evidence type="ECO:0000256" key="3">
    <source>
        <dbReference type="ARBA" id="ARBA00023015"/>
    </source>
</evidence>
<dbReference type="CDD" id="cd00609">
    <property type="entry name" value="AAT_like"/>
    <property type="match status" value="1"/>
</dbReference>
<dbReference type="Gene3D" id="3.90.1150.10">
    <property type="entry name" value="Aspartate Aminotransferase, domain 1"/>
    <property type="match status" value="1"/>
</dbReference>
<dbReference type="InterPro" id="IPR004839">
    <property type="entry name" value="Aminotransferase_I/II_large"/>
</dbReference>
<evidence type="ECO:0000256" key="4">
    <source>
        <dbReference type="ARBA" id="ARBA00023125"/>
    </source>
</evidence>
<accession>A0ABV8RWW9</accession>
<keyword evidence="3" id="KW-0805">Transcription regulation</keyword>
<keyword evidence="8" id="KW-1185">Reference proteome</keyword>
<evidence type="ECO:0000256" key="2">
    <source>
        <dbReference type="ARBA" id="ARBA00022898"/>
    </source>
</evidence>
<dbReference type="RefSeq" id="WP_376812440.1">
    <property type="nucleotide sequence ID" value="NZ_JBHSDY010000004.1"/>
</dbReference>
<dbReference type="SUPFAM" id="SSF46785">
    <property type="entry name" value="Winged helix' DNA-binding domain"/>
    <property type="match status" value="1"/>
</dbReference>
<dbReference type="PROSITE" id="PS50949">
    <property type="entry name" value="HTH_GNTR"/>
    <property type="match status" value="1"/>
</dbReference>
<evidence type="ECO:0000256" key="1">
    <source>
        <dbReference type="ARBA" id="ARBA00005384"/>
    </source>
</evidence>
<dbReference type="CDD" id="cd07377">
    <property type="entry name" value="WHTH_GntR"/>
    <property type="match status" value="1"/>
</dbReference>
<dbReference type="Gene3D" id="1.10.10.10">
    <property type="entry name" value="Winged helix-like DNA-binding domain superfamily/Winged helix DNA-binding domain"/>
    <property type="match status" value="1"/>
</dbReference>
<comment type="similarity">
    <text evidence="1">In the C-terminal section; belongs to the class-I pyridoxal-phosphate-dependent aminotransferase family.</text>
</comment>
<evidence type="ECO:0000259" key="6">
    <source>
        <dbReference type="PROSITE" id="PS50949"/>
    </source>
</evidence>
<dbReference type="SUPFAM" id="SSF53383">
    <property type="entry name" value="PLP-dependent transferases"/>
    <property type="match status" value="1"/>
</dbReference>
<keyword evidence="7" id="KW-0032">Aminotransferase</keyword>
<dbReference type="InterPro" id="IPR015421">
    <property type="entry name" value="PyrdxlP-dep_Trfase_major"/>
</dbReference>
<evidence type="ECO:0000313" key="8">
    <source>
        <dbReference type="Proteomes" id="UP001595756"/>
    </source>
</evidence>
<dbReference type="GO" id="GO:0008483">
    <property type="term" value="F:transaminase activity"/>
    <property type="evidence" value="ECO:0007669"/>
    <property type="project" value="UniProtKB-KW"/>
</dbReference>
<protein>
    <submittedName>
        <fullName evidence="7">PLP-dependent aminotransferase family protein</fullName>
    </submittedName>
</protein>
<feature type="domain" description="HTH gntR-type" evidence="6">
    <location>
        <begin position="1"/>
        <end position="69"/>
    </location>
</feature>
<dbReference type="EMBL" id="JBHSDY010000004">
    <property type="protein sequence ID" value="MFC4297876.1"/>
    <property type="molecule type" value="Genomic_DNA"/>
</dbReference>
<comment type="caution">
    <text evidence="7">The sequence shown here is derived from an EMBL/GenBank/DDBJ whole genome shotgun (WGS) entry which is preliminary data.</text>
</comment>
<keyword evidence="7" id="KW-0808">Transferase</keyword>
<keyword evidence="2" id="KW-0663">Pyridoxal phosphate</keyword>
<name>A0ABV8RWW9_9BURK</name>
<dbReference type="SMART" id="SM00345">
    <property type="entry name" value="HTH_GNTR"/>
    <property type="match status" value="1"/>
</dbReference>
<dbReference type="InterPro" id="IPR015424">
    <property type="entry name" value="PyrdxlP-dep_Trfase"/>
</dbReference>
<dbReference type="InterPro" id="IPR015422">
    <property type="entry name" value="PyrdxlP-dep_Trfase_small"/>
</dbReference>
<proteinExistence type="inferred from homology"/>
<organism evidence="7 8">
    <name type="scientific">Castellaniella hirudinis</name>
    <dbReference type="NCBI Taxonomy" id="1144617"/>
    <lineage>
        <taxon>Bacteria</taxon>
        <taxon>Pseudomonadati</taxon>
        <taxon>Pseudomonadota</taxon>
        <taxon>Betaproteobacteria</taxon>
        <taxon>Burkholderiales</taxon>
        <taxon>Alcaligenaceae</taxon>
        <taxon>Castellaniella</taxon>
    </lineage>
</organism>